<name>A0A3N4M0M1_9PEZI</name>
<sequence>MCIRITERYAVCQCVYYVHGIDQCSAAGRAGHSIQERTVLVGYACAAHTG</sequence>
<protein>
    <submittedName>
        <fullName evidence="1">Uncharacterized protein</fullName>
    </submittedName>
</protein>
<evidence type="ECO:0000313" key="1">
    <source>
        <dbReference type="EMBL" id="RPB26481.1"/>
    </source>
</evidence>
<dbReference type="AlphaFoldDB" id="A0A3N4M0M1"/>
<gene>
    <name evidence="1" type="ORF">L211DRAFT_804599</name>
</gene>
<dbReference type="Proteomes" id="UP000267821">
    <property type="component" value="Unassembled WGS sequence"/>
</dbReference>
<dbReference type="InParanoid" id="A0A3N4M0M1"/>
<accession>A0A3N4M0M1</accession>
<feature type="non-terminal residue" evidence="1">
    <location>
        <position position="50"/>
    </location>
</feature>
<organism evidence="1 2">
    <name type="scientific">Terfezia boudieri ATCC MYA-4762</name>
    <dbReference type="NCBI Taxonomy" id="1051890"/>
    <lineage>
        <taxon>Eukaryota</taxon>
        <taxon>Fungi</taxon>
        <taxon>Dikarya</taxon>
        <taxon>Ascomycota</taxon>
        <taxon>Pezizomycotina</taxon>
        <taxon>Pezizomycetes</taxon>
        <taxon>Pezizales</taxon>
        <taxon>Pezizaceae</taxon>
        <taxon>Terfezia</taxon>
    </lineage>
</organism>
<proteinExistence type="predicted"/>
<dbReference type="OrthoDB" id="5355526at2759"/>
<keyword evidence="2" id="KW-1185">Reference proteome</keyword>
<reference evidence="1 2" key="1">
    <citation type="journal article" date="2018" name="Nat. Ecol. Evol.">
        <title>Pezizomycetes genomes reveal the molecular basis of ectomycorrhizal truffle lifestyle.</title>
        <authorList>
            <person name="Murat C."/>
            <person name="Payen T."/>
            <person name="Noel B."/>
            <person name="Kuo A."/>
            <person name="Morin E."/>
            <person name="Chen J."/>
            <person name="Kohler A."/>
            <person name="Krizsan K."/>
            <person name="Balestrini R."/>
            <person name="Da Silva C."/>
            <person name="Montanini B."/>
            <person name="Hainaut M."/>
            <person name="Levati E."/>
            <person name="Barry K.W."/>
            <person name="Belfiori B."/>
            <person name="Cichocki N."/>
            <person name="Clum A."/>
            <person name="Dockter R.B."/>
            <person name="Fauchery L."/>
            <person name="Guy J."/>
            <person name="Iotti M."/>
            <person name="Le Tacon F."/>
            <person name="Lindquist E.A."/>
            <person name="Lipzen A."/>
            <person name="Malagnac F."/>
            <person name="Mello A."/>
            <person name="Molinier V."/>
            <person name="Miyauchi S."/>
            <person name="Poulain J."/>
            <person name="Riccioni C."/>
            <person name="Rubini A."/>
            <person name="Sitrit Y."/>
            <person name="Splivallo R."/>
            <person name="Traeger S."/>
            <person name="Wang M."/>
            <person name="Zifcakova L."/>
            <person name="Wipf D."/>
            <person name="Zambonelli A."/>
            <person name="Paolocci F."/>
            <person name="Nowrousian M."/>
            <person name="Ottonello S."/>
            <person name="Baldrian P."/>
            <person name="Spatafora J.W."/>
            <person name="Henrissat B."/>
            <person name="Nagy L.G."/>
            <person name="Aury J.M."/>
            <person name="Wincker P."/>
            <person name="Grigoriev I.V."/>
            <person name="Bonfante P."/>
            <person name="Martin F.M."/>
        </authorList>
    </citation>
    <scope>NUCLEOTIDE SEQUENCE [LARGE SCALE GENOMIC DNA]</scope>
    <source>
        <strain evidence="1 2">ATCC MYA-4762</strain>
    </source>
</reference>
<dbReference type="EMBL" id="ML121534">
    <property type="protein sequence ID" value="RPB26481.1"/>
    <property type="molecule type" value="Genomic_DNA"/>
</dbReference>
<evidence type="ECO:0000313" key="2">
    <source>
        <dbReference type="Proteomes" id="UP000267821"/>
    </source>
</evidence>